<evidence type="ECO:0000256" key="1">
    <source>
        <dbReference type="ARBA" id="ARBA00008428"/>
    </source>
</evidence>
<comment type="catalytic activity">
    <reaction evidence="10 12">
        <text>ATP + H2O = ADP + phosphate + H(+)</text>
        <dbReference type="Rhea" id="RHEA:13065"/>
        <dbReference type="ChEBI" id="CHEBI:15377"/>
        <dbReference type="ChEBI" id="CHEBI:15378"/>
        <dbReference type="ChEBI" id="CHEBI:30616"/>
        <dbReference type="ChEBI" id="CHEBI:43474"/>
        <dbReference type="ChEBI" id="CHEBI:456216"/>
        <dbReference type="EC" id="5.6.2.3"/>
    </reaction>
</comment>
<keyword evidence="3 12" id="KW-0235">DNA replication</keyword>
<keyword evidence="4 12" id="KW-0547">Nucleotide-binding</keyword>
<evidence type="ECO:0000256" key="7">
    <source>
        <dbReference type="ARBA" id="ARBA00022840"/>
    </source>
</evidence>
<evidence type="ECO:0000256" key="10">
    <source>
        <dbReference type="ARBA" id="ARBA00048954"/>
    </source>
</evidence>
<evidence type="ECO:0000256" key="11">
    <source>
        <dbReference type="NCBIfam" id="TIGR00665"/>
    </source>
</evidence>
<dbReference type="Pfam" id="PF03796">
    <property type="entry name" value="DnaB_C"/>
    <property type="match status" value="1"/>
</dbReference>
<dbReference type="GO" id="GO:0005829">
    <property type="term" value="C:cytosol"/>
    <property type="evidence" value="ECO:0007669"/>
    <property type="project" value="TreeGrafter"/>
</dbReference>
<evidence type="ECO:0000313" key="15">
    <source>
        <dbReference type="EMBL" id="KRL55688.1"/>
    </source>
</evidence>
<dbReference type="CDD" id="cd00984">
    <property type="entry name" value="DnaB_C"/>
    <property type="match status" value="1"/>
</dbReference>
<dbReference type="STRING" id="1423778.FC70_GL001292"/>
<comment type="caution">
    <text evidence="15">The sequence shown here is derived from an EMBL/GenBank/DDBJ whole genome shotgun (WGS) entry which is preliminary data.</text>
</comment>
<dbReference type="InterPro" id="IPR007694">
    <property type="entry name" value="DNA_helicase_DnaB-like_C"/>
</dbReference>
<dbReference type="SUPFAM" id="SSF48024">
    <property type="entry name" value="N-terminal domain of DnaB helicase"/>
    <property type="match status" value="1"/>
</dbReference>
<dbReference type="GO" id="GO:0005524">
    <property type="term" value="F:ATP binding"/>
    <property type="evidence" value="ECO:0007669"/>
    <property type="project" value="UniProtKB-UniRule"/>
</dbReference>
<dbReference type="FunFam" id="3.40.50.300:FF:000076">
    <property type="entry name" value="Replicative DNA helicase"/>
    <property type="match status" value="1"/>
</dbReference>
<dbReference type="InterPro" id="IPR036185">
    <property type="entry name" value="DNA_heli_DnaB-like_N_sf"/>
</dbReference>
<dbReference type="GO" id="GO:0006269">
    <property type="term" value="P:DNA replication, synthesis of primer"/>
    <property type="evidence" value="ECO:0007669"/>
    <property type="project" value="UniProtKB-UniRule"/>
</dbReference>
<keyword evidence="7 12" id="KW-0067">ATP-binding</keyword>
<gene>
    <name evidence="15" type="ORF">FC70_GL001292</name>
</gene>
<name>A0A0R1RR48_9LACO</name>
<keyword evidence="6 12" id="KW-0347">Helicase</keyword>
<dbReference type="SUPFAM" id="SSF52540">
    <property type="entry name" value="P-loop containing nucleoside triphosphate hydrolases"/>
    <property type="match status" value="1"/>
</dbReference>
<protein>
    <recommendedName>
        <fullName evidence="11 12">Replicative DNA helicase</fullName>
        <ecNumber evidence="11 12">5.6.2.3</ecNumber>
    </recommendedName>
</protein>
<dbReference type="RefSeq" id="WP_057890216.1">
    <property type="nucleotide sequence ID" value="NZ_AZFE01000031.1"/>
</dbReference>
<dbReference type="PANTHER" id="PTHR30153:SF2">
    <property type="entry name" value="REPLICATIVE DNA HELICASE"/>
    <property type="match status" value="1"/>
</dbReference>
<proteinExistence type="inferred from homology"/>
<evidence type="ECO:0000256" key="8">
    <source>
        <dbReference type="ARBA" id="ARBA00023125"/>
    </source>
</evidence>
<evidence type="ECO:0000313" key="16">
    <source>
        <dbReference type="Proteomes" id="UP000051697"/>
    </source>
</evidence>
<dbReference type="GO" id="GO:1990077">
    <property type="term" value="C:primosome complex"/>
    <property type="evidence" value="ECO:0007669"/>
    <property type="project" value="UniProtKB-UniRule"/>
</dbReference>
<organism evidence="15 16">
    <name type="scientific">Paucilactobacillus oligofermentans DSM 15707 = LMG 22743</name>
    <dbReference type="NCBI Taxonomy" id="1423778"/>
    <lineage>
        <taxon>Bacteria</taxon>
        <taxon>Bacillati</taxon>
        <taxon>Bacillota</taxon>
        <taxon>Bacilli</taxon>
        <taxon>Lactobacillales</taxon>
        <taxon>Lactobacillaceae</taxon>
        <taxon>Paucilactobacillus</taxon>
    </lineage>
</organism>
<dbReference type="PATRIC" id="fig|1423778.4.peg.1326"/>
<dbReference type="Proteomes" id="UP000051697">
    <property type="component" value="Unassembled WGS sequence"/>
</dbReference>
<evidence type="ECO:0000256" key="6">
    <source>
        <dbReference type="ARBA" id="ARBA00022806"/>
    </source>
</evidence>
<dbReference type="GO" id="GO:0042802">
    <property type="term" value="F:identical protein binding"/>
    <property type="evidence" value="ECO:0007669"/>
    <property type="project" value="UniProtKB-ARBA"/>
</dbReference>
<evidence type="ECO:0000256" key="3">
    <source>
        <dbReference type="ARBA" id="ARBA00022705"/>
    </source>
</evidence>
<dbReference type="InterPro" id="IPR016136">
    <property type="entry name" value="DNA_helicase_N/primase_C"/>
</dbReference>
<dbReference type="GO" id="GO:0043139">
    <property type="term" value="F:5'-3' DNA helicase activity"/>
    <property type="evidence" value="ECO:0007669"/>
    <property type="project" value="UniProtKB-EC"/>
</dbReference>
<dbReference type="Pfam" id="PF00772">
    <property type="entry name" value="DnaB"/>
    <property type="match status" value="1"/>
</dbReference>
<dbReference type="InterPro" id="IPR007692">
    <property type="entry name" value="DNA_helicase_DnaB"/>
</dbReference>
<comment type="function">
    <text evidence="12">The main replicative DNA helicase, it participates in initiation and elongation during chromosome replication. Travels ahead of the DNA replisome, separating dsDNA into templates for DNA synthesis. A processive ATP-dependent 5'-3' DNA helicase it has DNA-dependent ATPase activity.</text>
</comment>
<keyword evidence="16" id="KW-1185">Reference proteome</keyword>
<dbReference type="OrthoDB" id="9773982at2"/>
<evidence type="ECO:0000256" key="9">
    <source>
        <dbReference type="ARBA" id="ARBA00023235"/>
    </source>
</evidence>
<dbReference type="EMBL" id="AZFE01000031">
    <property type="protein sequence ID" value="KRL55688.1"/>
    <property type="molecule type" value="Genomic_DNA"/>
</dbReference>
<keyword evidence="8 12" id="KW-0238">DNA-binding</keyword>
<dbReference type="PROSITE" id="PS51199">
    <property type="entry name" value="SF4_HELICASE"/>
    <property type="match status" value="1"/>
</dbReference>
<dbReference type="GO" id="GO:0003677">
    <property type="term" value="F:DNA binding"/>
    <property type="evidence" value="ECO:0007669"/>
    <property type="project" value="UniProtKB-UniRule"/>
</dbReference>
<dbReference type="Gene3D" id="3.40.50.300">
    <property type="entry name" value="P-loop containing nucleotide triphosphate hydrolases"/>
    <property type="match status" value="1"/>
</dbReference>
<dbReference type="PANTHER" id="PTHR30153">
    <property type="entry name" value="REPLICATIVE DNA HELICASE DNAB"/>
    <property type="match status" value="1"/>
</dbReference>
<dbReference type="FunFam" id="1.10.860.10:FF:000001">
    <property type="entry name" value="Replicative DNA helicase"/>
    <property type="match status" value="1"/>
</dbReference>
<reference evidence="15 16" key="1">
    <citation type="journal article" date="2015" name="Genome Announc.">
        <title>Expanding the biotechnology potential of lactobacilli through comparative genomics of 213 strains and associated genera.</title>
        <authorList>
            <person name="Sun Z."/>
            <person name="Harris H.M."/>
            <person name="McCann A."/>
            <person name="Guo C."/>
            <person name="Argimon S."/>
            <person name="Zhang W."/>
            <person name="Yang X."/>
            <person name="Jeffery I.B."/>
            <person name="Cooney J.C."/>
            <person name="Kagawa T.F."/>
            <person name="Liu W."/>
            <person name="Song Y."/>
            <person name="Salvetti E."/>
            <person name="Wrobel A."/>
            <person name="Rasinkangas P."/>
            <person name="Parkhill J."/>
            <person name="Rea M.C."/>
            <person name="O'Sullivan O."/>
            <person name="Ritari J."/>
            <person name="Douillard F.P."/>
            <person name="Paul Ross R."/>
            <person name="Yang R."/>
            <person name="Briner A.E."/>
            <person name="Felis G.E."/>
            <person name="de Vos W.M."/>
            <person name="Barrangou R."/>
            <person name="Klaenhammer T.R."/>
            <person name="Caufield P.W."/>
            <person name="Cui Y."/>
            <person name="Zhang H."/>
            <person name="O'Toole P.W."/>
        </authorList>
    </citation>
    <scope>NUCLEOTIDE SEQUENCE [LARGE SCALE GENOMIC DNA]</scope>
    <source>
        <strain evidence="15 16">DSM 15707</strain>
    </source>
</reference>
<dbReference type="InterPro" id="IPR027417">
    <property type="entry name" value="P-loop_NTPase"/>
</dbReference>
<comment type="similarity">
    <text evidence="1 12">Belongs to the helicase family. DnaB subfamily.</text>
</comment>
<feature type="region of interest" description="Disordered" evidence="13">
    <location>
        <begin position="403"/>
        <end position="422"/>
    </location>
</feature>
<dbReference type="NCBIfam" id="NF004384">
    <property type="entry name" value="PRK05748.1"/>
    <property type="match status" value="1"/>
</dbReference>
<evidence type="ECO:0000256" key="4">
    <source>
        <dbReference type="ARBA" id="ARBA00022741"/>
    </source>
</evidence>
<evidence type="ECO:0000256" key="5">
    <source>
        <dbReference type="ARBA" id="ARBA00022801"/>
    </source>
</evidence>
<dbReference type="GO" id="GO:0016887">
    <property type="term" value="F:ATP hydrolysis activity"/>
    <property type="evidence" value="ECO:0007669"/>
    <property type="project" value="RHEA"/>
</dbReference>
<dbReference type="Gene3D" id="1.10.860.10">
    <property type="entry name" value="DNAb Helicase, Chain A"/>
    <property type="match status" value="1"/>
</dbReference>
<dbReference type="EC" id="5.6.2.3" evidence="11 12"/>
<evidence type="ECO:0000256" key="13">
    <source>
        <dbReference type="SAM" id="MobiDB-lite"/>
    </source>
</evidence>
<evidence type="ECO:0000256" key="2">
    <source>
        <dbReference type="ARBA" id="ARBA00022515"/>
    </source>
</evidence>
<evidence type="ECO:0000259" key="14">
    <source>
        <dbReference type="PROSITE" id="PS51199"/>
    </source>
</evidence>
<feature type="domain" description="SF4 helicase" evidence="14">
    <location>
        <begin position="180"/>
        <end position="458"/>
    </location>
</feature>
<evidence type="ECO:0000256" key="12">
    <source>
        <dbReference type="RuleBase" id="RU362085"/>
    </source>
</evidence>
<dbReference type="InterPro" id="IPR007693">
    <property type="entry name" value="DNA_helicase_DnaB-like_N"/>
</dbReference>
<accession>A0A0R1RR48</accession>
<keyword evidence="5 12" id="KW-0378">Hydrolase</keyword>
<dbReference type="NCBIfam" id="TIGR00665">
    <property type="entry name" value="DnaB"/>
    <property type="match status" value="1"/>
</dbReference>
<keyword evidence="9" id="KW-0413">Isomerase</keyword>
<dbReference type="KEGG" id="lol:LACOL_0014"/>
<dbReference type="AlphaFoldDB" id="A0A0R1RR48"/>
<sequence length="461" mass="51256">MNNDVLIDQTQPQNIEAEKAVLGAIFLSNDALVESMEYVTSDDFFKRAHQIIFDKMVDLNDRDKPIDVLTIREELQKSNQVDDIGGVSYIVELAETVPTAANVVYYAKIVQEKSVLRKLIKTATTIVTRSYVGEEEVSDLLDEAERSIMNVSESNSKEGFKNIRDVLSDNLKELNRLATDDSDVTGLSTGFTELDKMTTGLHEDELIILAARPAVGKTAFALNIAQNVGTKNDTAVAIFSLEMGAQSLVSRMLCAEGSIDANHFRTGNLTPQEWDNLMVAMGSLSKTKIFIDDTAGIKVAEIRAKCRRLAKEQGGIGLIVIDYLQLIEGTNHENRQQEVSDISRQLKKLAKELHVPVIALSQLSRGVEQRQDKRPVLSDIRESGSIEQDADIVGFLYREDYYDRDNDADDSNADPRDNDENVGEVEVIIEKNRSGARGTVRLLFVKSYNKFSSISYAPDGH</sequence>
<keyword evidence="2 12" id="KW-0639">Primosome</keyword>